<dbReference type="PANTHER" id="PTHR34296">
    <property type="entry name" value="TRANSCRIPTIONAL ACTIVATOR PROTEIN MED"/>
    <property type="match status" value="1"/>
</dbReference>
<sequence>MITPKGLNDQGFNDLAYAGLKEAERKHGIEAILIEPATMRDPEASLRFFAGQSFDAIIAVGVAFLEPIRTIASEHPQLPFFVIDSTIDEGSIRGVAFREDEGSFLCGYLAARVSRTGKIGFIGGVKIEVIERFALGYRNGAAYAASATEVVERYLANDFSGFNRPDEANALALDLYKNGCDVIYAAAGASGLGVISAAAKTKLFAIGVDMNQDAMAPGHVLTSMLKRVDLVVEDVVKTLKEGKDPGAVKRSYGMADGAIDLTDFQFSQQVVGDELIAQIGALKQQIISGALSTRAAPAPPADGR</sequence>
<dbReference type="Proteomes" id="UP000252355">
    <property type="component" value="Unassembled WGS sequence"/>
</dbReference>
<dbReference type="EMBL" id="QOQW01000008">
    <property type="protein sequence ID" value="RCK80126.1"/>
    <property type="molecule type" value="Genomic_DNA"/>
</dbReference>
<dbReference type="AlphaFoldDB" id="A0A367ZPZ9"/>
<dbReference type="SUPFAM" id="SSF53822">
    <property type="entry name" value="Periplasmic binding protein-like I"/>
    <property type="match status" value="1"/>
</dbReference>
<evidence type="ECO:0000256" key="5">
    <source>
        <dbReference type="ARBA" id="ARBA00023136"/>
    </source>
</evidence>
<organism evidence="8 9">
    <name type="scientific">Candidatus Ozemobacter sibiricus</name>
    <dbReference type="NCBI Taxonomy" id="2268124"/>
    <lineage>
        <taxon>Bacteria</taxon>
        <taxon>Candidatus Ozemobacteria</taxon>
        <taxon>Candidatus Ozemobacterales</taxon>
        <taxon>Candidatus Ozemobacteraceae</taxon>
        <taxon>Candidatus Ozemobacter</taxon>
    </lineage>
</organism>
<keyword evidence="6" id="KW-0449">Lipoprotein</keyword>
<feature type="domain" description="ABC transporter substrate-binding protein PnrA-like" evidence="7">
    <location>
        <begin position="1"/>
        <end position="291"/>
    </location>
</feature>
<evidence type="ECO:0000259" key="7">
    <source>
        <dbReference type="Pfam" id="PF02608"/>
    </source>
</evidence>
<keyword evidence="3" id="KW-1003">Cell membrane</keyword>
<evidence type="ECO:0000313" key="8">
    <source>
        <dbReference type="EMBL" id="RCK80126.1"/>
    </source>
</evidence>
<dbReference type="InterPro" id="IPR028082">
    <property type="entry name" value="Peripla_BP_I"/>
</dbReference>
<evidence type="ECO:0000313" key="9">
    <source>
        <dbReference type="Proteomes" id="UP000252355"/>
    </source>
</evidence>
<comment type="subcellular location">
    <subcellularLocation>
        <location evidence="1">Cell membrane</location>
        <topology evidence="1">Lipid-anchor</topology>
    </subcellularLocation>
</comment>
<name>A0A367ZPZ9_9BACT</name>
<gene>
    <name evidence="8" type="ORF">OZSIB_3630</name>
</gene>
<dbReference type="Pfam" id="PF02608">
    <property type="entry name" value="Bmp"/>
    <property type="match status" value="1"/>
</dbReference>
<dbReference type="InterPro" id="IPR050957">
    <property type="entry name" value="BMP_lipoprotein"/>
</dbReference>
<evidence type="ECO:0000256" key="4">
    <source>
        <dbReference type="ARBA" id="ARBA00022729"/>
    </source>
</evidence>
<accession>A0A367ZPZ9</accession>
<dbReference type="Gene3D" id="3.40.50.2300">
    <property type="match status" value="2"/>
</dbReference>
<dbReference type="CDD" id="cd06354">
    <property type="entry name" value="PBP1_PrnA-like"/>
    <property type="match status" value="1"/>
</dbReference>
<protein>
    <submittedName>
        <fullName evidence="8">Nucleoside ABC transporter, periplasmic nucleoside-binding protein</fullName>
    </submittedName>
</protein>
<dbReference type="GO" id="GO:0005886">
    <property type="term" value="C:plasma membrane"/>
    <property type="evidence" value="ECO:0007669"/>
    <property type="project" value="UniProtKB-SubCell"/>
</dbReference>
<evidence type="ECO:0000256" key="3">
    <source>
        <dbReference type="ARBA" id="ARBA00022475"/>
    </source>
</evidence>
<keyword evidence="4" id="KW-0732">Signal</keyword>
<comment type="caution">
    <text evidence="8">The sequence shown here is derived from an EMBL/GenBank/DDBJ whole genome shotgun (WGS) entry which is preliminary data.</text>
</comment>
<comment type="similarity">
    <text evidence="2">Belongs to the BMP lipoprotein family.</text>
</comment>
<evidence type="ECO:0000256" key="6">
    <source>
        <dbReference type="ARBA" id="ARBA00023288"/>
    </source>
</evidence>
<proteinExistence type="inferred from homology"/>
<evidence type="ECO:0000256" key="1">
    <source>
        <dbReference type="ARBA" id="ARBA00004193"/>
    </source>
</evidence>
<keyword evidence="5" id="KW-0472">Membrane</keyword>
<evidence type="ECO:0000256" key="2">
    <source>
        <dbReference type="ARBA" id="ARBA00008610"/>
    </source>
</evidence>
<dbReference type="InterPro" id="IPR003760">
    <property type="entry name" value="PnrA-like"/>
</dbReference>
<reference evidence="8 9" key="1">
    <citation type="submission" date="2018-05" db="EMBL/GenBank/DDBJ databases">
        <title>A metagenomic window into the 2 km-deep terrestrial subsurface aquifer revealed taxonomically and functionally diverse microbial community comprising novel uncultured bacterial lineages.</title>
        <authorList>
            <person name="Kadnikov V.V."/>
            <person name="Mardanov A.V."/>
            <person name="Beletsky A.V."/>
            <person name="Banks D."/>
            <person name="Pimenov N.V."/>
            <person name="Frank Y.A."/>
            <person name="Karnachuk O.V."/>
            <person name="Ravin N.V."/>
        </authorList>
    </citation>
    <scope>NUCLEOTIDE SEQUENCE [LARGE SCALE GENOMIC DNA]</scope>
    <source>
        <strain evidence="8">BY5</strain>
    </source>
</reference>
<dbReference type="PANTHER" id="PTHR34296:SF2">
    <property type="entry name" value="ABC TRANSPORTER GUANOSINE-BINDING PROTEIN NUPN"/>
    <property type="match status" value="1"/>
</dbReference>